<dbReference type="Gene3D" id="6.10.250.2520">
    <property type="match status" value="1"/>
</dbReference>
<evidence type="ECO:0000256" key="11">
    <source>
        <dbReference type="SAM" id="MobiDB-lite"/>
    </source>
</evidence>
<accession>A0A9W8LJG5</accession>
<dbReference type="Pfam" id="PF00169">
    <property type="entry name" value="PH"/>
    <property type="match status" value="1"/>
</dbReference>
<dbReference type="SUPFAM" id="SSF50729">
    <property type="entry name" value="PH domain-like"/>
    <property type="match status" value="1"/>
</dbReference>
<dbReference type="PROSITE" id="PS50067">
    <property type="entry name" value="KINESIN_MOTOR_2"/>
    <property type="match status" value="1"/>
</dbReference>
<dbReference type="SUPFAM" id="SSF49879">
    <property type="entry name" value="SMAD/FHA domain"/>
    <property type="match status" value="1"/>
</dbReference>
<dbReference type="PROSITE" id="PS50006">
    <property type="entry name" value="FHA_DOMAIN"/>
    <property type="match status" value="1"/>
</dbReference>
<feature type="compositionally biased region" description="Low complexity" evidence="11">
    <location>
        <begin position="592"/>
        <end position="607"/>
    </location>
</feature>
<dbReference type="GO" id="GO:0008017">
    <property type="term" value="F:microtubule binding"/>
    <property type="evidence" value="ECO:0007669"/>
    <property type="project" value="InterPro"/>
</dbReference>
<dbReference type="Pfam" id="PF16183">
    <property type="entry name" value="Kinesin_assoc"/>
    <property type="match status" value="1"/>
</dbReference>
<dbReference type="InterPro" id="IPR000253">
    <property type="entry name" value="FHA_dom"/>
</dbReference>
<dbReference type="PROSITE" id="PS50003">
    <property type="entry name" value="PH_DOMAIN"/>
    <property type="match status" value="1"/>
</dbReference>
<comment type="similarity">
    <text evidence="9">Belongs to the TRAFAC class myosin-kinesin ATPase superfamily. Kinesin family.</text>
</comment>
<evidence type="ECO:0000256" key="8">
    <source>
        <dbReference type="ARBA" id="ARBA00023212"/>
    </source>
</evidence>
<dbReference type="Gene3D" id="2.30.29.30">
    <property type="entry name" value="Pleckstrin-homology domain (PH domain)/Phosphotyrosine-binding domain (PTB)"/>
    <property type="match status" value="1"/>
</dbReference>
<keyword evidence="8" id="KW-0206">Cytoskeleton</keyword>
<feature type="coiled-coil region" evidence="10">
    <location>
        <begin position="384"/>
        <end position="411"/>
    </location>
</feature>
<keyword evidence="3" id="KW-0493">Microtubule</keyword>
<evidence type="ECO:0000256" key="3">
    <source>
        <dbReference type="ARBA" id="ARBA00022701"/>
    </source>
</evidence>
<protein>
    <recommendedName>
        <fullName evidence="17">Kinesin-like protein</fullName>
    </recommendedName>
</protein>
<evidence type="ECO:0008006" key="17">
    <source>
        <dbReference type="Google" id="ProtNLM"/>
    </source>
</evidence>
<evidence type="ECO:0000259" key="13">
    <source>
        <dbReference type="PROSITE" id="PS50006"/>
    </source>
</evidence>
<dbReference type="InterPro" id="IPR019821">
    <property type="entry name" value="Kinesin_motor_CS"/>
</dbReference>
<evidence type="ECO:0000256" key="9">
    <source>
        <dbReference type="PROSITE-ProRule" id="PRU00283"/>
    </source>
</evidence>
<keyword evidence="5 9" id="KW-0067">ATP-binding</keyword>
<feature type="region of interest" description="Disordered" evidence="11">
    <location>
        <begin position="1173"/>
        <end position="1197"/>
    </location>
</feature>
<dbReference type="PANTHER" id="PTHR47117">
    <property type="entry name" value="STAR-RELATED LIPID TRANSFER PROTEIN 9"/>
    <property type="match status" value="1"/>
</dbReference>
<dbReference type="Pfam" id="PF12473">
    <property type="entry name" value="DUF3694"/>
    <property type="match status" value="1"/>
</dbReference>
<evidence type="ECO:0000313" key="16">
    <source>
        <dbReference type="Proteomes" id="UP001140217"/>
    </source>
</evidence>
<dbReference type="Gene3D" id="3.40.850.10">
    <property type="entry name" value="Kinesin motor domain"/>
    <property type="match status" value="1"/>
</dbReference>
<dbReference type="GO" id="GO:0005874">
    <property type="term" value="C:microtubule"/>
    <property type="evidence" value="ECO:0007669"/>
    <property type="project" value="UniProtKB-KW"/>
</dbReference>
<dbReference type="InterPro" id="IPR036961">
    <property type="entry name" value="Kinesin_motor_dom_sf"/>
</dbReference>
<keyword evidence="16" id="KW-1185">Reference proteome</keyword>
<dbReference type="EMBL" id="JANBUL010000030">
    <property type="protein sequence ID" value="KAJ2784236.1"/>
    <property type="molecule type" value="Genomic_DNA"/>
</dbReference>
<dbReference type="GO" id="GO:0005524">
    <property type="term" value="F:ATP binding"/>
    <property type="evidence" value="ECO:0007669"/>
    <property type="project" value="UniProtKB-UniRule"/>
</dbReference>
<keyword evidence="6 10" id="KW-0175">Coiled coil</keyword>
<dbReference type="InterPro" id="IPR011993">
    <property type="entry name" value="PH-like_dom_sf"/>
</dbReference>
<dbReference type="PROSITE" id="PS00411">
    <property type="entry name" value="KINESIN_MOTOR_1"/>
    <property type="match status" value="1"/>
</dbReference>
<keyword evidence="7 9" id="KW-0505">Motor protein</keyword>
<dbReference type="InterPro" id="IPR027417">
    <property type="entry name" value="P-loop_NTPase"/>
</dbReference>
<organism evidence="15 16">
    <name type="scientific">Coemansia javaensis</name>
    <dbReference type="NCBI Taxonomy" id="2761396"/>
    <lineage>
        <taxon>Eukaryota</taxon>
        <taxon>Fungi</taxon>
        <taxon>Fungi incertae sedis</taxon>
        <taxon>Zoopagomycota</taxon>
        <taxon>Kickxellomycotina</taxon>
        <taxon>Kickxellomycetes</taxon>
        <taxon>Kickxellales</taxon>
        <taxon>Kickxellaceae</taxon>
        <taxon>Coemansia</taxon>
    </lineage>
</organism>
<keyword evidence="2" id="KW-0963">Cytoplasm</keyword>
<feature type="region of interest" description="Disordered" evidence="11">
    <location>
        <begin position="651"/>
        <end position="680"/>
    </location>
</feature>
<dbReference type="Proteomes" id="UP001140217">
    <property type="component" value="Unassembled WGS sequence"/>
</dbReference>
<reference evidence="15" key="1">
    <citation type="submission" date="2022-07" db="EMBL/GenBank/DDBJ databases">
        <title>Phylogenomic reconstructions and comparative analyses of Kickxellomycotina fungi.</title>
        <authorList>
            <person name="Reynolds N.K."/>
            <person name="Stajich J.E."/>
            <person name="Barry K."/>
            <person name="Grigoriev I.V."/>
            <person name="Crous P."/>
            <person name="Smith M.E."/>
        </authorList>
    </citation>
    <scope>NUCLEOTIDE SEQUENCE</scope>
    <source>
        <strain evidence="15">NBRC 105414</strain>
    </source>
</reference>
<evidence type="ECO:0000256" key="2">
    <source>
        <dbReference type="ARBA" id="ARBA00022490"/>
    </source>
</evidence>
<feature type="binding site" evidence="9">
    <location>
        <begin position="101"/>
        <end position="108"/>
    </location>
    <ligand>
        <name>ATP</name>
        <dbReference type="ChEBI" id="CHEBI:30616"/>
    </ligand>
</feature>
<feature type="compositionally biased region" description="Polar residues" evidence="11">
    <location>
        <begin position="657"/>
        <end position="667"/>
    </location>
</feature>
<dbReference type="SMART" id="SM00240">
    <property type="entry name" value="FHA"/>
    <property type="match status" value="1"/>
</dbReference>
<sequence>MGEHKNVVVAVRCRPLNAREAKRGAQCLVSMDGQQTRLAEPEDSSSGQRRERTYTFDHCYWSAGDPGGPRHAGQEAVFNDIGRAVLGHALSGYHCAILAYGQTSSGKTYTMMGGSGADAGLIPRIAQELFVRIADECAQSAAAVSFHVEVSYLEIYNERVRDLLNPLAAAGGLRVREHPSLGPYVEDLTKAAVSSYAEVLEHMVQGNRARTVAATDMNAASSRSHAVFTIVVARRTHSAQTPGQATERVSRISLVDLAGSERASSTLATGQRLREGARINQSLAALGKVISALAAQERRPAPRLAPQSPQPQSLPPQPPQAAATPGFVPYRDSVLTWLLKDSLGGNSRTFMIATVSPADYGETLSTLRYADRAKHIVNVATVNEDATVKLVRQLQDEIAELRRRLELAEPASAPVGSEPLEDQLAANEKLIAELNQSWEEKLRRTQALQQEREHALAALGIAVDTNGQGLGVGLHAPRDIPHLVNLSEDPLMSECLVYNLKPGTTVVGSAPSADIRLGASGGVAPRHCLFVCAAEALSVHPVDGNLVMVNGRRIFGPRDLRSGYRVIIGSSFVFRLNHPLQARLDRLRQAEQQEQQEQQQQQQQRLLEPPDPSSDEQAGEGTLADWHYAWDEVHPDCSALVDLPGAGLPDDYGPAPSVSTWSDTQSEASDAHDALPPAASAAAPARFPALASAAPARPMSQLSFRRTAALSPRPRRGSAFSEAGGLALLQDPAVPIQQRRRARGQTTSASLAPLLPPPPSPLMGGSRPARRAPQPQISAQINPQISAHLRPLRLETSEARERLFYERRLARLVLRQWRRYKLVRVGETILRNAIHIKEANVIGKELGQKAVYQFAIVRGGADAFPVSPLEPDALPALLSEDWDAISSSGGMAGSPVHSLAPCRIKALDNPASEGTVPEVVVKVLDIAHACWYVWSLDAFHDRLDKMRRLSTVKGSYRAHLVLDPFHANPAPVYSCIGAATYPIWPGARPYSARIDAPVIDGLSGLERGRTTGSLAALPVRPAAAGHVRAWNVIVHVKALHGVSEAELTAVHCRLRLVRIPGLLSSTRANRPLISPILAPQPDSSPNTAAAAASSAGAADAPASPVLVSASLEQAARVNRPIAGFGNGPVNVQFRQQWTVDMLTEDTCVVIEFFGRAQPLALRRAFHEDVQIEESLRGRQPRGGAGADPAGPAPAGPLSASQSLLVERLHEEELFVDSQHELVMWVRVLELGPDGAWERAPCSGAPAFLLRQGVQRRIEIVVGHSASQNLRICGVAELHAGGPQLVDAKGRLAGHAAEPARRAMAALPVTHVTLADENARVDNRCFVAVTAAWDTSVYGSRLLDLPTERGMRVRLALHLALAIENGQGTLDLATDMYVEVCSRQSLVGRRSWLAQLTDAAAGLLRSSVGVGGSGSGSGSGAVLSPEPAPQSPAQPGDAYPPLDDPVFRVFSVTLAPVGPSRGKESLWRLNTGKKYVRGEETLLPWQPRSVRFVDEYHAMECSEAWRLVVARSRERLEELGPELRPLGDDEARELRRAALGLADQDQDQDQDLSEPPCSPTELTPRQQRARQLAQEAVRRLQAFRRVPSCALNLEQEPLQAALEAAEPPGAQPSPTLSLAALRGLVRRAPRAVRPIAMQGHFSRRGWLEVLDTNAAGADSWARRWCVVERPYLFVFRDRACHHLDNVVNISSARIAQSPHVAQMVGRDNVLALYTNTNAYLLSPPPDQIQDWISSMDEWFFLL</sequence>
<evidence type="ECO:0000313" key="15">
    <source>
        <dbReference type="EMBL" id="KAJ2784236.1"/>
    </source>
</evidence>
<feature type="domain" description="FHA" evidence="13">
    <location>
        <begin position="505"/>
        <end position="554"/>
    </location>
</feature>
<evidence type="ECO:0000256" key="6">
    <source>
        <dbReference type="ARBA" id="ARBA00023054"/>
    </source>
</evidence>
<dbReference type="GO" id="GO:0010970">
    <property type="term" value="P:transport along microtubule"/>
    <property type="evidence" value="ECO:0007669"/>
    <property type="project" value="UniProtKB-ARBA"/>
</dbReference>
<evidence type="ECO:0000256" key="10">
    <source>
        <dbReference type="SAM" id="Coils"/>
    </source>
</evidence>
<feature type="region of interest" description="Disordered" evidence="11">
    <location>
        <begin position="737"/>
        <end position="778"/>
    </location>
</feature>
<feature type="domain" description="PH" evidence="12">
    <location>
        <begin position="1639"/>
        <end position="1741"/>
    </location>
</feature>
<proteinExistence type="inferred from homology"/>
<dbReference type="InterPro" id="IPR008984">
    <property type="entry name" value="SMAD_FHA_dom_sf"/>
</dbReference>
<dbReference type="InterPro" id="IPR001752">
    <property type="entry name" value="Kinesin_motor_dom"/>
</dbReference>
<evidence type="ECO:0000259" key="12">
    <source>
        <dbReference type="PROSITE" id="PS50003"/>
    </source>
</evidence>
<name>A0A9W8LJG5_9FUNG</name>
<dbReference type="Gene3D" id="2.60.200.20">
    <property type="match status" value="1"/>
</dbReference>
<keyword evidence="4 9" id="KW-0547">Nucleotide-binding</keyword>
<dbReference type="OrthoDB" id="3176171at2759"/>
<dbReference type="InterPro" id="IPR032405">
    <property type="entry name" value="Kinesin_assoc"/>
</dbReference>
<evidence type="ECO:0000256" key="1">
    <source>
        <dbReference type="ARBA" id="ARBA00004245"/>
    </source>
</evidence>
<dbReference type="SMART" id="SM00233">
    <property type="entry name" value="PH"/>
    <property type="match status" value="1"/>
</dbReference>
<gene>
    <name evidence="15" type="ORF">H4R18_001224</name>
</gene>
<dbReference type="FunFam" id="3.40.850.10:FF:000021">
    <property type="entry name" value="kinesin-like protein KIF16B isoform X1"/>
    <property type="match status" value="1"/>
</dbReference>
<evidence type="ECO:0000259" key="14">
    <source>
        <dbReference type="PROSITE" id="PS50067"/>
    </source>
</evidence>
<feature type="region of interest" description="Disordered" evidence="11">
    <location>
        <begin position="297"/>
        <end position="326"/>
    </location>
</feature>
<evidence type="ECO:0000256" key="5">
    <source>
        <dbReference type="ARBA" id="ARBA00022840"/>
    </source>
</evidence>
<dbReference type="GO" id="GO:0003777">
    <property type="term" value="F:microtubule motor activity"/>
    <property type="evidence" value="ECO:0007669"/>
    <property type="project" value="InterPro"/>
</dbReference>
<feature type="domain" description="Kinesin motor" evidence="14">
    <location>
        <begin position="6"/>
        <end position="376"/>
    </location>
</feature>
<evidence type="ECO:0000256" key="7">
    <source>
        <dbReference type="ARBA" id="ARBA00023175"/>
    </source>
</evidence>
<dbReference type="InterPro" id="IPR022164">
    <property type="entry name" value="Kinesin-like"/>
</dbReference>
<comment type="caution">
    <text evidence="15">The sequence shown here is derived from an EMBL/GenBank/DDBJ whole genome shotgun (WGS) entry which is preliminary data.</text>
</comment>
<dbReference type="SMART" id="SM00129">
    <property type="entry name" value="KISc"/>
    <property type="match status" value="1"/>
</dbReference>
<evidence type="ECO:0000256" key="4">
    <source>
        <dbReference type="ARBA" id="ARBA00022741"/>
    </source>
</evidence>
<dbReference type="InterPro" id="IPR001849">
    <property type="entry name" value="PH_domain"/>
</dbReference>
<feature type="compositionally biased region" description="Pro residues" evidence="11">
    <location>
        <begin position="308"/>
        <end position="319"/>
    </location>
</feature>
<feature type="region of interest" description="Disordered" evidence="11">
    <location>
        <begin position="1414"/>
        <end position="1438"/>
    </location>
</feature>
<dbReference type="Pfam" id="PF00225">
    <property type="entry name" value="Kinesin"/>
    <property type="match status" value="1"/>
</dbReference>
<dbReference type="SUPFAM" id="SSF52540">
    <property type="entry name" value="P-loop containing nucleoside triphosphate hydrolases"/>
    <property type="match status" value="1"/>
</dbReference>
<feature type="region of interest" description="Disordered" evidence="11">
    <location>
        <begin position="589"/>
        <end position="619"/>
    </location>
</feature>
<dbReference type="PRINTS" id="PR00380">
    <property type="entry name" value="KINESINHEAVY"/>
</dbReference>
<comment type="subcellular location">
    <subcellularLocation>
        <location evidence="1">Cytoplasm</location>
        <location evidence="1">Cytoskeleton</location>
    </subcellularLocation>
</comment>
<feature type="region of interest" description="Disordered" evidence="11">
    <location>
        <begin position="1540"/>
        <end position="1564"/>
    </location>
</feature>